<evidence type="ECO:0000313" key="1">
    <source>
        <dbReference type="EMBL" id="MFC1799516.1"/>
    </source>
</evidence>
<gene>
    <name evidence="1" type="ORF">ACFL2Z_01200</name>
</gene>
<dbReference type="EMBL" id="JBHPEI010000010">
    <property type="protein sequence ID" value="MFC1799516.1"/>
    <property type="molecule type" value="Genomic_DNA"/>
</dbReference>
<name>A0ABV6YN61_UNCEI</name>
<sequence length="340" mass="38523">MISHLGGRASRLGVFMVCALMLSPIFNGCVDTTICTSLPVPDRPEPAYLDSVGINDLDYIRDKYFFIRDPLAGEWSEDPPFSELTVYLDDGNGTNNETSAFGYAFRDPLDLPEEDSWDTLAYRGYFDTLAPNEDYWVNLWTGQMYLASPLLPPHHLAVTYLYGEQAVGGRDEESRLILKMIRPSDSYVIERGDVWKAIASQMMRRNIYSLGAQDIGEEVDISIFRREPDVDRGFQREHPYSKILGLDLRDGDGVLACEENGWATDSLVDPSWIVCEQGLLLFPDVRPFAPTTPPAGRPETLEVTVPRIYDEHPANLRPGNDSKYYMIVRYNPIHKTARRP</sequence>
<reference evidence="1 2" key="1">
    <citation type="submission" date="2024-09" db="EMBL/GenBank/DDBJ databases">
        <authorList>
            <person name="D'Angelo T."/>
        </authorList>
    </citation>
    <scope>NUCLEOTIDE SEQUENCE [LARGE SCALE GENOMIC DNA]</scope>
    <source>
        <strain evidence="1">SAG AM-311-F02</strain>
    </source>
</reference>
<protein>
    <submittedName>
        <fullName evidence="1">Uncharacterized protein</fullName>
    </submittedName>
</protein>
<comment type="caution">
    <text evidence="1">The sequence shown here is derived from an EMBL/GenBank/DDBJ whole genome shotgun (WGS) entry which is preliminary data.</text>
</comment>
<organism evidence="1 2">
    <name type="scientific">Eiseniibacteriota bacterium</name>
    <dbReference type="NCBI Taxonomy" id="2212470"/>
    <lineage>
        <taxon>Bacteria</taxon>
        <taxon>Candidatus Eiseniibacteriota</taxon>
    </lineage>
</organism>
<proteinExistence type="predicted"/>
<dbReference type="Proteomes" id="UP001594288">
    <property type="component" value="Unassembled WGS sequence"/>
</dbReference>
<accession>A0ABV6YN61</accession>
<keyword evidence="2" id="KW-1185">Reference proteome</keyword>
<evidence type="ECO:0000313" key="2">
    <source>
        <dbReference type="Proteomes" id="UP001594288"/>
    </source>
</evidence>